<organism evidence="2">
    <name type="scientific">Tanacetum cinerariifolium</name>
    <name type="common">Dalmatian daisy</name>
    <name type="synonym">Chrysanthemum cinerariifolium</name>
    <dbReference type="NCBI Taxonomy" id="118510"/>
    <lineage>
        <taxon>Eukaryota</taxon>
        <taxon>Viridiplantae</taxon>
        <taxon>Streptophyta</taxon>
        <taxon>Embryophyta</taxon>
        <taxon>Tracheophyta</taxon>
        <taxon>Spermatophyta</taxon>
        <taxon>Magnoliopsida</taxon>
        <taxon>eudicotyledons</taxon>
        <taxon>Gunneridae</taxon>
        <taxon>Pentapetalae</taxon>
        <taxon>asterids</taxon>
        <taxon>campanulids</taxon>
        <taxon>Asterales</taxon>
        <taxon>Asteraceae</taxon>
        <taxon>Asteroideae</taxon>
        <taxon>Anthemideae</taxon>
        <taxon>Anthemidinae</taxon>
        <taxon>Tanacetum</taxon>
    </lineage>
</organism>
<comment type="caution">
    <text evidence="2">The sequence shown here is derived from an EMBL/GenBank/DDBJ whole genome shotgun (WGS) entry which is preliminary data.</text>
</comment>
<sequence>MTAKLPILNPGEYGIWLMRIEQYFFMTNYSLWEVIKNGNKVLKRTVGKSEETYEPTSAEEKLDRRNEMKSRGTLLMALPKKDQLKFHSHQDAKLLMEAIEKRAPKNQDNRGREFGRKTVLVETPIENALIAKDGIGGYDWSYQAEEEILTNYAFMAHTSSRSSSSSKSEVDSSSNSCMKAYDNLKEQYDSLTLDYKKSQYNLLSYKAGLQSVEERLVHYKKNKAVLIDKINILNLEGNKAHLANYQEFKGGSVAFVGSNERITGKGNMKTGS</sequence>
<evidence type="ECO:0000256" key="1">
    <source>
        <dbReference type="SAM" id="Coils"/>
    </source>
</evidence>
<feature type="coiled-coil region" evidence="1">
    <location>
        <begin position="181"/>
        <end position="229"/>
    </location>
</feature>
<accession>A0A6L2LYT9</accession>
<reference evidence="2" key="1">
    <citation type="journal article" date="2019" name="Sci. Rep.">
        <title>Draft genome of Tanacetum cinerariifolium, the natural source of mosquito coil.</title>
        <authorList>
            <person name="Yamashiro T."/>
            <person name="Shiraishi A."/>
            <person name="Satake H."/>
            <person name="Nakayama K."/>
        </authorList>
    </citation>
    <scope>NUCLEOTIDE SEQUENCE</scope>
</reference>
<feature type="non-terminal residue" evidence="2">
    <location>
        <position position="272"/>
    </location>
</feature>
<proteinExistence type="predicted"/>
<dbReference type="AlphaFoldDB" id="A0A6L2LYT9"/>
<name>A0A6L2LYT9_TANCI</name>
<protein>
    <submittedName>
        <fullName evidence="2">Uncharacterized protein</fullName>
    </submittedName>
</protein>
<evidence type="ECO:0000313" key="2">
    <source>
        <dbReference type="EMBL" id="GEU66309.1"/>
    </source>
</evidence>
<gene>
    <name evidence="2" type="ORF">Tci_038287</name>
</gene>
<keyword evidence="1" id="KW-0175">Coiled coil</keyword>
<dbReference type="EMBL" id="BKCJ010005359">
    <property type="protein sequence ID" value="GEU66309.1"/>
    <property type="molecule type" value="Genomic_DNA"/>
</dbReference>